<dbReference type="Proteomes" id="UP001218412">
    <property type="component" value="Chromosome"/>
</dbReference>
<dbReference type="RefSeq" id="WP_272859646.1">
    <property type="nucleotide sequence ID" value="NZ_CP067134.1"/>
</dbReference>
<sequence length="90" mass="10096">MKMSNIRREWEVFAREGAVGIGAVRDVSDDHIVIYIEGFGDQRIDAEQIASVHDGKVVLDVDALPQDARDAIRTAHDEEDRVVRSRPPVD</sequence>
<accession>A0ABY7SXH1</accession>
<gene>
    <name evidence="1" type="ORF">JHW45_03875</name>
</gene>
<protein>
    <submittedName>
        <fullName evidence="1">Uncharacterized protein</fullName>
    </submittedName>
</protein>
<dbReference type="EMBL" id="CP067134">
    <property type="protein sequence ID" value="WCR11539.1"/>
    <property type="molecule type" value="Genomic_DNA"/>
</dbReference>
<proteinExistence type="predicted"/>
<evidence type="ECO:0000313" key="2">
    <source>
        <dbReference type="Proteomes" id="UP001218412"/>
    </source>
</evidence>
<organism evidence="1 2">
    <name type="scientific">Paracoccus stylophorae</name>
    <dbReference type="NCBI Taxonomy" id="659350"/>
    <lineage>
        <taxon>Bacteria</taxon>
        <taxon>Pseudomonadati</taxon>
        <taxon>Pseudomonadota</taxon>
        <taxon>Alphaproteobacteria</taxon>
        <taxon>Rhodobacterales</taxon>
        <taxon>Paracoccaceae</taxon>
        <taxon>Paracoccus</taxon>
    </lineage>
</organism>
<keyword evidence="2" id="KW-1185">Reference proteome</keyword>
<name>A0ABY7SXH1_9RHOB</name>
<reference evidence="1 2" key="1">
    <citation type="submission" date="2021-01" db="EMBL/GenBank/DDBJ databases">
        <title>Biogeographic distribution of Paracoccus.</title>
        <authorList>
            <person name="Hollensteiner J."/>
            <person name="Leineberger J."/>
            <person name="Brinkhoff T."/>
            <person name="Daniel R."/>
        </authorList>
    </citation>
    <scope>NUCLEOTIDE SEQUENCE [LARGE SCALE GENOMIC DNA]</scope>
    <source>
        <strain evidence="1 2">LMG25392</strain>
    </source>
</reference>
<evidence type="ECO:0000313" key="1">
    <source>
        <dbReference type="EMBL" id="WCR11539.1"/>
    </source>
</evidence>